<reference evidence="4" key="2">
    <citation type="submission" date="2025-05" db="UniProtKB">
        <authorList>
            <consortium name="EnsemblMetazoa"/>
        </authorList>
    </citation>
    <scope>IDENTIFICATION</scope>
    <source>
        <strain evidence="4">Foshan</strain>
    </source>
</reference>
<protein>
    <recommendedName>
        <fullName evidence="3">Peptidase S1 domain-containing protein</fullName>
    </recommendedName>
</protein>
<keyword evidence="5" id="KW-1185">Reference proteome</keyword>
<dbReference type="EnsemblMetazoa" id="AALFPA23_001808.R38962">
    <property type="protein sequence ID" value="AALFPA23_001808.P38962"/>
    <property type="gene ID" value="AALFPA23_001808"/>
</dbReference>
<proteinExistence type="inferred from homology"/>
<name>A0ABM1XQ69_AEDAL</name>
<sequence length="106" mass="11641">MAGIFDSISVLVLLLLLRKIQAAPETQLILLPSDCGTGIVVDDDKVYTGNEAHVASYPWMAILRYYSHDPMVGGLLVGRFEDSCVGSLINSRYVLTAAQCVKYYEP</sequence>
<dbReference type="Gene3D" id="2.40.10.10">
    <property type="entry name" value="Trypsin-like serine proteases"/>
    <property type="match status" value="1"/>
</dbReference>
<evidence type="ECO:0000313" key="4">
    <source>
        <dbReference type="EnsemblMetazoa" id="AALFPA23_001808.P38962"/>
    </source>
</evidence>
<reference evidence="5" key="1">
    <citation type="journal article" date="2015" name="Proc. Natl. Acad. Sci. U.S.A.">
        <title>Genome sequence of the Asian Tiger mosquito, Aedes albopictus, reveals insights into its biology, genetics, and evolution.</title>
        <authorList>
            <person name="Chen X.G."/>
            <person name="Jiang X."/>
            <person name="Gu J."/>
            <person name="Xu M."/>
            <person name="Wu Y."/>
            <person name="Deng Y."/>
            <person name="Zhang C."/>
            <person name="Bonizzoni M."/>
            <person name="Dermauw W."/>
            <person name="Vontas J."/>
            <person name="Armbruster P."/>
            <person name="Huang X."/>
            <person name="Yang Y."/>
            <person name="Zhang H."/>
            <person name="He W."/>
            <person name="Peng H."/>
            <person name="Liu Y."/>
            <person name="Wu K."/>
            <person name="Chen J."/>
            <person name="Lirakis M."/>
            <person name="Topalis P."/>
            <person name="Van Leeuwen T."/>
            <person name="Hall A.B."/>
            <person name="Jiang X."/>
            <person name="Thorpe C."/>
            <person name="Mueller R.L."/>
            <person name="Sun C."/>
            <person name="Waterhouse R.M."/>
            <person name="Yan G."/>
            <person name="Tu Z.J."/>
            <person name="Fang X."/>
            <person name="James A.A."/>
        </authorList>
    </citation>
    <scope>NUCLEOTIDE SEQUENCE [LARGE SCALE GENOMIC DNA]</scope>
    <source>
        <strain evidence="5">Foshan</strain>
    </source>
</reference>
<evidence type="ECO:0000259" key="3">
    <source>
        <dbReference type="Pfam" id="PF00089"/>
    </source>
</evidence>
<feature type="signal peptide" evidence="2">
    <location>
        <begin position="1"/>
        <end position="22"/>
    </location>
</feature>
<feature type="chain" id="PRO_5045586264" description="Peptidase S1 domain-containing protein" evidence="2">
    <location>
        <begin position="23"/>
        <end position="106"/>
    </location>
</feature>
<dbReference type="InterPro" id="IPR009003">
    <property type="entry name" value="Peptidase_S1_PA"/>
</dbReference>
<dbReference type="RefSeq" id="XP_062717253.1">
    <property type="nucleotide sequence ID" value="XM_062861269.1"/>
</dbReference>
<accession>A0ABM1XQ69</accession>
<evidence type="ECO:0000313" key="5">
    <source>
        <dbReference type="Proteomes" id="UP000069940"/>
    </source>
</evidence>
<comment type="similarity">
    <text evidence="1">Belongs to the peptidase S1 family. CLIP subfamily.</text>
</comment>
<organism evidence="4 5">
    <name type="scientific">Aedes albopictus</name>
    <name type="common">Asian tiger mosquito</name>
    <name type="synonym">Stegomyia albopicta</name>
    <dbReference type="NCBI Taxonomy" id="7160"/>
    <lineage>
        <taxon>Eukaryota</taxon>
        <taxon>Metazoa</taxon>
        <taxon>Ecdysozoa</taxon>
        <taxon>Arthropoda</taxon>
        <taxon>Hexapoda</taxon>
        <taxon>Insecta</taxon>
        <taxon>Pterygota</taxon>
        <taxon>Neoptera</taxon>
        <taxon>Endopterygota</taxon>
        <taxon>Diptera</taxon>
        <taxon>Nematocera</taxon>
        <taxon>Culicoidea</taxon>
        <taxon>Culicidae</taxon>
        <taxon>Culicinae</taxon>
        <taxon>Aedini</taxon>
        <taxon>Aedes</taxon>
        <taxon>Stegomyia</taxon>
    </lineage>
</organism>
<dbReference type="Proteomes" id="UP000069940">
    <property type="component" value="Unassembled WGS sequence"/>
</dbReference>
<dbReference type="Pfam" id="PF00089">
    <property type="entry name" value="Trypsin"/>
    <property type="match status" value="1"/>
</dbReference>
<dbReference type="InterPro" id="IPR001254">
    <property type="entry name" value="Trypsin_dom"/>
</dbReference>
<dbReference type="SUPFAM" id="SSF50494">
    <property type="entry name" value="Trypsin-like serine proteases"/>
    <property type="match status" value="1"/>
</dbReference>
<dbReference type="InterPro" id="IPR043504">
    <property type="entry name" value="Peptidase_S1_PA_chymotrypsin"/>
</dbReference>
<feature type="domain" description="Peptidase S1" evidence="3">
    <location>
        <begin position="48"/>
        <end position="102"/>
    </location>
</feature>
<dbReference type="GeneID" id="134292254"/>
<keyword evidence="2" id="KW-0732">Signal</keyword>
<evidence type="ECO:0000256" key="1">
    <source>
        <dbReference type="ARBA" id="ARBA00024195"/>
    </source>
</evidence>
<evidence type="ECO:0000256" key="2">
    <source>
        <dbReference type="SAM" id="SignalP"/>
    </source>
</evidence>